<keyword evidence="5" id="KW-0812">Transmembrane</keyword>
<sequence length="627" mass="66973">MLQFFRSFLKSKVGAFVGLAVLALIALAFAAADISGGSFGAAGSSGHVAEVGSEEVTPAELSREANEALQRVRQQEPTMSMSGLIARGGLDIILNDLIDLKALFAFGDDHGIVAGDRLIDSELQRAGAIQPQAIPRDSVAQRLVARQLLAPAEYGAILPREMAVRYGQLLGERRTGSIAILPSMLFAPEGEPSAAELAAYYKANTDAFIRPERRVIRYATFGADTVKDVPPPSDAEITQRYNADKAQYAALERRQITQLVVPTEAAAKAIVAEVEAGKSLEASASAKGLSAAKLGPLSKAELATQTSSTVADAAFGVQQGELTVARSPLGWYVMRVEAIEQRSARTLEQVRGEIASALTTEKRRNALSETISRIEEQFEEGANLPEMAKGLGVQVQSTPPITADGSVYQQPGQGISPALKPVLQTAFAMQENEPQVAEAEAGTTFVIYEVTDVAASAPAPLREITEDVKTAYALDKGAEAAKAQAQKIMAAVRKGEKLETVVAKLDKKLPPVERVGMTRPQLMQIQQSGRPVPPPIRLLFAMASGSVKIQEAPQQRGWFVVALDEVEPGKVERDDPSVSQTQRELGKVVGSEYSEALRKAITKEVGVERNEAAIQAVREQLTGTNGN</sequence>
<comment type="similarity">
    <text evidence="11">Belongs to the PpiD chaperone family.</text>
</comment>
<evidence type="ECO:0000256" key="11">
    <source>
        <dbReference type="ARBA" id="ARBA00038408"/>
    </source>
</evidence>
<evidence type="ECO:0000256" key="5">
    <source>
        <dbReference type="ARBA" id="ARBA00022692"/>
    </source>
</evidence>
<dbReference type="InterPro" id="IPR052029">
    <property type="entry name" value="PpiD_chaperone"/>
</dbReference>
<dbReference type="SUPFAM" id="SSF54534">
    <property type="entry name" value="FKBP-like"/>
    <property type="match status" value="1"/>
</dbReference>
<protein>
    <recommendedName>
        <fullName evidence="2">Parvulin-like PPIase</fullName>
    </recommendedName>
    <alternativeName>
        <fullName evidence="9">Peptidyl-prolyl cis-trans isomerase plp</fullName>
    </alternativeName>
    <alternativeName>
        <fullName evidence="12">Periplasmic chaperone PpiD</fullName>
    </alternativeName>
    <alternativeName>
        <fullName evidence="13">Periplasmic folding chaperone</fullName>
    </alternativeName>
    <alternativeName>
        <fullName evidence="10">Rotamase plp</fullName>
    </alternativeName>
</protein>
<evidence type="ECO:0000259" key="15">
    <source>
        <dbReference type="Pfam" id="PF13145"/>
    </source>
</evidence>
<dbReference type="InterPro" id="IPR027304">
    <property type="entry name" value="Trigger_fact/SurA_dom_sf"/>
</dbReference>
<feature type="region of interest" description="Disordered" evidence="14">
    <location>
        <begin position="53"/>
        <end position="74"/>
    </location>
</feature>
<keyword evidence="7" id="KW-0472">Membrane</keyword>
<dbReference type="PANTHER" id="PTHR47529">
    <property type="entry name" value="PEPTIDYL-PROLYL CIS-TRANS ISOMERASE D"/>
    <property type="match status" value="1"/>
</dbReference>
<dbReference type="SUPFAM" id="SSF109998">
    <property type="entry name" value="Triger factor/SurA peptide-binding domain-like"/>
    <property type="match status" value="1"/>
</dbReference>
<keyword evidence="8" id="KW-0143">Chaperone</keyword>
<dbReference type="GO" id="GO:0003755">
    <property type="term" value="F:peptidyl-prolyl cis-trans isomerase activity"/>
    <property type="evidence" value="ECO:0007669"/>
    <property type="project" value="UniProtKB-EC"/>
</dbReference>
<dbReference type="InterPro" id="IPR046357">
    <property type="entry name" value="PPIase_dom_sf"/>
</dbReference>
<accession>A0ABV3R707</accession>
<evidence type="ECO:0000256" key="3">
    <source>
        <dbReference type="ARBA" id="ARBA00022475"/>
    </source>
</evidence>
<dbReference type="PANTHER" id="PTHR47529:SF1">
    <property type="entry name" value="PERIPLASMIC CHAPERONE PPID"/>
    <property type="match status" value="1"/>
</dbReference>
<evidence type="ECO:0000256" key="10">
    <source>
        <dbReference type="ARBA" id="ARBA00031484"/>
    </source>
</evidence>
<keyword evidence="4" id="KW-0997">Cell inner membrane</keyword>
<dbReference type="Proteomes" id="UP001556118">
    <property type="component" value="Unassembled WGS sequence"/>
</dbReference>
<evidence type="ECO:0000256" key="8">
    <source>
        <dbReference type="ARBA" id="ARBA00023186"/>
    </source>
</evidence>
<dbReference type="EMBL" id="JBFNXR010000012">
    <property type="protein sequence ID" value="MEW9853705.1"/>
    <property type="molecule type" value="Genomic_DNA"/>
</dbReference>
<dbReference type="Pfam" id="PF13145">
    <property type="entry name" value="Rotamase_2"/>
    <property type="match status" value="1"/>
</dbReference>
<keyword evidence="16" id="KW-0413">Isomerase</keyword>
<reference evidence="16 17" key="1">
    <citation type="submission" date="2024-06" db="EMBL/GenBank/DDBJ databases">
        <title>Novosphingobium rhizovicinus M1R2S20.</title>
        <authorList>
            <person name="Sun J.-Q."/>
        </authorList>
    </citation>
    <scope>NUCLEOTIDE SEQUENCE [LARGE SCALE GENOMIC DNA]</scope>
    <source>
        <strain evidence="16 17">M1R2S20</strain>
    </source>
</reference>
<evidence type="ECO:0000256" key="2">
    <source>
        <dbReference type="ARBA" id="ARBA00018370"/>
    </source>
</evidence>
<gene>
    <name evidence="16" type="ORF">ABUH87_00655</name>
</gene>
<evidence type="ECO:0000313" key="17">
    <source>
        <dbReference type="Proteomes" id="UP001556118"/>
    </source>
</evidence>
<comment type="subcellular location">
    <subcellularLocation>
        <location evidence="1">Cell inner membrane</location>
        <topology evidence="1">Single-pass type II membrane protein</topology>
        <orientation evidence="1">Periplasmic side</orientation>
    </subcellularLocation>
</comment>
<dbReference type="Gene3D" id="3.10.50.40">
    <property type="match status" value="1"/>
</dbReference>
<evidence type="ECO:0000256" key="12">
    <source>
        <dbReference type="ARBA" id="ARBA00040743"/>
    </source>
</evidence>
<keyword evidence="3" id="KW-1003">Cell membrane</keyword>
<evidence type="ECO:0000256" key="13">
    <source>
        <dbReference type="ARBA" id="ARBA00042775"/>
    </source>
</evidence>
<evidence type="ECO:0000256" key="1">
    <source>
        <dbReference type="ARBA" id="ARBA00004382"/>
    </source>
</evidence>
<dbReference type="RefSeq" id="WP_367767893.1">
    <property type="nucleotide sequence ID" value="NZ_JBFNXR010000012.1"/>
</dbReference>
<keyword evidence="6" id="KW-1133">Transmembrane helix</keyword>
<organism evidence="16 17">
    <name type="scientific">Novosphingobium rhizovicinum</name>
    <dbReference type="NCBI Taxonomy" id="3228928"/>
    <lineage>
        <taxon>Bacteria</taxon>
        <taxon>Pseudomonadati</taxon>
        <taxon>Pseudomonadota</taxon>
        <taxon>Alphaproteobacteria</taxon>
        <taxon>Sphingomonadales</taxon>
        <taxon>Sphingomonadaceae</taxon>
        <taxon>Novosphingobium</taxon>
    </lineage>
</organism>
<name>A0ABV3R707_9SPHN</name>
<dbReference type="InterPro" id="IPR000297">
    <property type="entry name" value="PPIase_PpiC"/>
</dbReference>
<evidence type="ECO:0000256" key="6">
    <source>
        <dbReference type="ARBA" id="ARBA00022989"/>
    </source>
</evidence>
<dbReference type="Pfam" id="PF13624">
    <property type="entry name" value="SurA_N_3"/>
    <property type="match status" value="1"/>
</dbReference>
<keyword evidence="17" id="KW-1185">Reference proteome</keyword>
<feature type="domain" description="PpiC" evidence="15">
    <location>
        <begin position="232"/>
        <end position="351"/>
    </location>
</feature>
<evidence type="ECO:0000256" key="4">
    <source>
        <dbReference type="ARBA" id="ARBA00022519"/>
    </source>
</evidence>
<proteinExistence type="inferred from homology"/>
<evidence type="ECO:0000256" key="9">
    <source>
        <dbReference type="ARBA" id="ARBA00030642"/>
    </source>
</evidence>
<evidence type="ECO:0000256" key="7">
    <source>
        <dbReference type="ARBA" id="ARBA00023136"/>
    </source>
</evidence>
<evidence type="ECO:0000256" key="14">
    <source>
        <dbReference type="SAM" id="MobiDB-lite"/>
    </source>
</evidence>
<comment type="caution">
    <text evidence="16">The sequence shown here is derived from an EMBL/GenBank/DDBJ whole genome shotgun (WGS) entry which is preliminary data.</text>
</comment>
<evidence type="ECO:0000313" key="16">
    <source>
        <dbReference type="EMBL" id="MEW9853705.1"/>
    </source>
</evidence>